<dbReference type="InterPro" id="IPR049943">
    <property type="entry name" value="Ser_HO-MeTrfase-like"/>
</dbReference>
<feature type="binding site" evidence="8">
    <location>
        <position position="126"/>
    </location>
    <ligand>
        <name>(6S)-5,6,7,8-tetrahydrofolate</name>
        <dbReference type="ChEBI" id="CHEBI:57453"/>
    </ligand>
</feature>
<evidence type="ECO:0000313" key="10">
    <source>
        <dbReference type="EMBL" id="MBM6703358.1"/>
    </source>
</evidence>
<reference evidence="10 11" key="1">
    <citation type="journal article" date="2021" name="Sci. Rep.">
        <title>The distribution of antibiotic resistance genes in chicken gut microbiota commensals.</title>
        <authorList>
            <person name="Juricova H."/>
            <person name="Matiasovicova J."/>
            <person name="Kubasova T."/>
            <person name="Cejkova D."/>
            <person name="Rychlik I."/>
        </authorList>
    </citation>
    <scope>NUCLEOTIDE SEQUENCE [LARGE SCALE GENOMIC DNA]</scope>
    <source>
        <strain evidence="10 11">An829</strain>
    </source>
</reference>
<keyword evidence="11" id="KW-1185">Reference proteome</keyword>
<dbReference type="Gene3D" id="3.40.640.10">
    <property type="entry name" value="Type I PLP-dependent aspartate aminotransferase-like (Major domain)"/>
    <property type="match status" value="1"/>
</dbReference>
<dbReference type="SUPFAM" id="SSF53383">
    <property type="entry name" value="PLP-dependent transferases"/>
    <property type="match status" value="1"/>
</dbReference>
<dbReference type="InterPro" id="IPR015422">
    <property type="entry name" value="PyrdxlP-dep_Trfase_small"/>
</dbReference>
<comment type="function">
    <text evidence="8">Catalyzes the reversible interconversion of serine and glycine with tetrahydrofolate (THF) serving as the one-carbon carrier. This reaction serves as the major source of one-carbon groups required for the biosynthesis of purines, thymidylate, methionine, and other important biomolecules. Also exhibits THF-independent aldolase activity toward beta-hydroxyamino acids, producing glycine and aldehydes, via a retro-aldol mechanism.</text>
</comment>
<comment type="pathway">
    <text evidence="8">Amino-acid biosynthesis; glycine biosynthesis; glycine from L-serine: step 1/1.</text>
</comment>
<dbReference type="PANTHER" id="PTHR11680:SF50">
    <property type="entry name" value="SERINE HYDROXYMETHYLTRANSFERASE"/>
    <property type="match status" value="1"/>
</dbReference>
<keyword evidence="7 8" id="KW-0663">Pyridoxal phosphate</keyword>
<feature type="binding site" evidence="8">
    <location>
        <begin position="130"/>
        <end position="132"/>
    </location>
    <ligand>
        <name>(6S)-5,6,7,8-tetrahydrofolate</name>
        <dbReference type="ChEBI" id="CHEBI:57453"/>
    </ligand>
</feature>
<accession>A0ABS2DRK7</accession>
<evidence type="ECO:0000256" key="8">
    <source>
        <dbReference type="HAMAP-Rule" id="MF_00051"/>
    </source>
</evidence>
<proteinExistence type="inferred from homology"/>
<evidence type="ECO:0000256" key="4">
    <source>
        <dbReference type="ARBA" id="ARBA00022563"/>
    </source>
</evidence>
<keyword evidence="3 8" id="KW-0963">Cytoplasm</keyword>
<comment type="pathway">
    <text evidence="8">One-carbon metabolism; tetrahydrofolate interconversion.</text>
</comment>
<dbReference type="Pfam" id="PF00464">
    <property type="entry name" value="SHMT"/>
    <property type="match status" value="1"/>
</dbReference>
<keyword evidence="4 8" id="KW-0554">One-carbon metabolism</keyword>
<evidence type="ECO:0000259" key="9">
    <source>
        <dbReference type="Pfam" id="PF00464"/>
    </source>
</evidence>
<dbReference type="Gene3D" id="3.90.1150.10">
    <property type="entry name" value="Aspartate Aminotransferase, domain 1"/>
    <property type="match status" value="1"/>
</dbReference>
<dbReference type="Proteomes" id="UP000715095">
    <property type="component" value="Unassembled WGS sequence"/>
</dbReference>
<dbReference type="PROSITE" id="PS00096">
    <property type="entry name" value="SHMT"/>
    <property type="match status" value="1"/>
</dbReference>
<dbReference type="PIRSF" id="PIRSF000412">
    <property type="entry name" value="SHMT"/>
    <property type="match status" value="1"/>
</dbReference>
<sequence>MYDTTQCPRSLDPTLWQWIDAEARRQEDHIELIASENYASPAVMAAQGSCLTNKYAEGYPAKRYYGGCEYVDAVERLAIERAKALFCAPHGVEYAVNVQPHSGAQANMAAFFAVLEPGDVFMGMSLAEGGHLTHGMHLNMSGRYFRAVPYGLDANEAIDYEALEALALEHHPKLIVAGASAYSLRIDFARMAEIAHRAGALFMVDMAHYAGLVAAGLYPTPFGHADIVTTTTHKTLRGPRGGLIFMRPDLEKRINSAVFPGTQGGPLMHVIAAKAAALGEALKPDFVQYQRAVVKNAAAMAETFAQRGLRIVSGRTESHVMLVDLRSLGLTGKAAEALLDRANITVNKNAIPNDPQTPFVTSGIRVGSPAVTTRGFSEADCRRTAELIVDLLEAPEDEAVLARVCEEVAELVAAHPVYGKSAA</sequence>
<dbReference type="CDD" id="cd00378">
    <property type="entry name" value="SHMT"/>
    <property type="match status" value="1"/>
</dbReference>
<dbReference type="NCBIfam" id="NF000586">
    <property type="entry name" value="PRK00011.1"/>
    <property type="match status" value="1"/>
</dbReference>
<comment type="cofactor">
    <cofactor evidence="1 8">
        <name>pyridoxal 5'-phosphate</name>
        <dbReference type="ChEBI" id="CHEBI:597326"/>
    </cofactor>
</comment>
<dbReference type="HAMAP" id="MF_00051">
    <property type="entry name" value="SHMT"/>
    <property type="match status" value="1"/>
</dbReference>
<dbReference type="InterPro" id="IPR001085">
    <property type="entry name" value="Ser_HO-MeTrfase"/>
</dbReference>
<comment type="subunit">
    <text evidence="8">Homodimer.</text>
</comment>
<dbReference type="PANTHER" id="PTHR11680">
    <property type="entry name" value="SERINE HYDROXYMETHYLTRANSFERASE"/>
    <property type="match status" value="1"/>
</dbReference>
<feature type="modified residue" description="N6-(pyridoxal phosphate)lysine" evidence="8">
    <location>
        <position position="234"/>
    </location>
</feature>
<name>A0ABS2DRK7_9BURK</name>
<feature type="binding site" evidence="8">
    <location>
        <begin position="357"/>
        <end position="359"/>
    </location>
    <ligand>
        <name>(6S)-5,6,7,8-tetrahydrofolate</name>
        <dbReference type="ChEBI" id="CHEBI:57453"/>
    </ligand>
</feature>
<comment type="catalytic activity">
    <reaction evidence="8">
        <text>(6R)-5,10-methylene-5,6,7,8-tetrahydrofolate + glycine + H2O = (6S)-5,6,7,8-tetrahydrofolate + L-serine</text>
        <dbReference type="Rhea" id="RHEA:15481"/>
        <dbReference type="ChEBI" id="CHEBI:15377"/>
        <dbReference type="ChEBI" id="CHEBI:15636"/>
        <dbReference type="ChEBI" id="CHEBI:33384"/>
        <dbReference type="ChEBI" id="CHEBI:57305"/>
        <dbReference type="ChEBI" id="CHEBI:57453"/>
        <dbReference type="EC" id="2.1.2.1"/>
    </reaction>
</comment>
<comment type="caution">
    <text evidence="8">Lacks conserved residue(s) required for the propagation of feature annotation.</text>
</comment>
<protein>
    <recommendedName>
        <fullName evidence="8">Serine hydroxymethyltransferase</fullName>
        <shortName evidence="8">SHMT</shortName>
        <shortName evidence="8">Serine methylase</shortName>
        <ecNumber evidence="8">2.1.2.1</ecNumber>
    </recommendedName>
</protein>
<keyword evidence="6 8" id="KW-0808">Transferase</keyword>
<dbReference type="InterPro" id="IPR039429">
    <property type="entry name" value="SHMT-like_dom"/>
</dbReference>
<gene>
    <name evidence="8" type="primary">glyA</name>
    <name evidence="10" type="ORF">H6A60_02400</name>
</gene>
<evidence type="ECO:0000256" key="5">
    <source>
        <dbReference type="ARBA" id="ARBA00022605"/>
    </source>
</evidence>
<feature type="site" description="Plays an important role in substrate specificity" evidence="8">
    <location>
        <position position="233"/>
    </location>
</feature>
<comment type="subcellular location">
    <subcellularLocation>
        <location evidence="8">Cytoplasm</location>
    </subcellularLocation>
</comment>
<organism evidence="10 11">
    <name type="scientific">Sutterella massiliensis</name>
    <dbReference type="NCBI Taxonomy" id="1816689"/>
    <lineage>
        <taxon>Bacteria</taxon>
        <taxon>Pseudomonadati</taxon>
        <taxon>Pseudomonadota</taxon>
        <taxon>Betaproteobacteria</taxon>
        <taxon>Burkholderiales</taxon>
        <taxon>Sutterellaceae</taxon>
        <taxon>Sutterella</taxon>
    </lineage>
</organism>
<feature type="domain" description="Serine hydroxymethyltransferase-like" evidence="9">
    <location>
        <begin position="11"/>
        <end position="388"/>
    </location>
</feature>
<dbReference type="EMBL" id="JACJJC010000002">
    <property type="protein sequence ID" value="MBM6703358.1"/>
    <property type="molecule type" value="Genomic_DNA"/>
</dbReference>
<dbReference type="InterPro" id="IPR019798">
    <property type="entry name" value="Ser_HO-MeTrfase_PLP_BS"/>
</dbReference>
<dbReference type="RefSeq" id="WP_205101821.1">
    <property type="nucleotide sequence ID" value="NZ_JACJJC010000002.1"/>
</dbReference>
<dbReference type="EC" id="2.1.2.1" evidence="8"/>
<evidence type="ECO:0000256" key="3">
    <source>
        <dbReference type="ARBA" id="ARBA00022490"/>
    </source>
</evidence>
<evidence type="ECO:0000256" key="2">
    <source>
        <dbReference type="ARBA" id="ARBA00006376"/>
    </source>
</evidence>
<evidence type="ECO:0000256" key="6">
    <source>
        <dbReference type="ARBA" id="ARBA00022679"/>
    </source>
</evidence>
<comment type="caution">
    <text evidence="10">The sequence shown here is derived from an EMBL/GenBank/DDBJ whole genome shotgun (WGS) entry which is preliminary data.</text>
</comment>
<evidence type="ECO:0000313" key="11">
    <source>
        <dbReference type="Proteomes" id="UP000715095"/>
    </source>
</evidence>
<keyword evidence="5 8" id="KW-0028">Amino-acid biosynthesis</keyword>
<comment type="similarity">
    <text evidence="2 8">Belongs to the SHMT family.</text>
</comment>
<evidence type="ECO:0000256" key="7">
    <source>
        <dbReference type="ARBA" id="ARBA00022898"/>
    </source>
</evidence>
<evidence type="ECO:0000256" key="1">
    <source>
        <dbReference type="ARBA" id="ARBA00001933"/>
    </source>
</evidence>
<dbReference type="InterPro" id="IPR015424">
    <property type="entry name" value="PyrdxlP-dep_Trfase"/>
</dbReference>
<dbReference type="InterPro" id="IPR015421">
    <property type="entry name" value="PyrdxlP-dep_Trfase_major"/>
</dbReference>